<keyword evidence="2" id="KW-1185">Reference proteome</keyword>
<dbReference type="KEGG" id="ptp:RCA23_c17120"/>
<evidence type="ECO:0000313" key="1">
    <source>
        <dbReference type="EMBL" id="AII87247.1"/>
    </source>
</evidence>
<reference evidence="1 2" key="1">
    <citation type="journal article" date="2014" name="ISME J.">
        <title>Adaptation of an abundant Roseobacter RCA organism to pelagic systems revealed by genomic and transcriptomic analyses.</title>
        <authorList>
            <person name="Voget S."/>
            <person name="Wemheuer B."/>
            <person name="Brinkhoff T."/>
            <person name="Vollmers J."/>
            <person name="Dietrich S."/>
            <person name="Giebel H.A."/>
            <person name="Beardsley C."/>
            <person name="Sardemann C."/>
            <person name="Bakenhus I."/>
            <person name="Billerbeck S."/>
            <person name="Daniel R."/>
            <person name="Simon M."/>
        </authorList>
    </citation>
    <scope>NUCLEOTIDE SEQUENCE [LARGE SCALE GENOMIC DNA]</scope>
    <source>
        <strain evidence="1 2">RCA23</strain>
    </source>
</reference>
<dbReference type="Proteomes" id="UP000028680">
    <property type="component" value="Chromosome"/>
</dbReference>
<protein>
    <submittedName>
        <fullName evidence="1">Uncharacterized protein</fullName>
    </submittedName>
</protein>
<accession>A0AAN0VIK0</accession>
<sequence length="86" mass="9458">MLDAENDYFSTPMARPYGYVAPRLVARIFQSPRGNLEIALRDLCITQPPSQNILPGGNTGLRLPAPRQAHSPSGYTGYMVIAQILQ</sequence>
<organism evidence="1 2">
    <name type="scientific">Planktomarina temperata RCA23</name>
    <dbReference type="NCBI Taxonomy" id="666509"/>
    <lineage>
        <taxon>Bacteria</taxon>
        <taxon>Pseudomonadati</taxon>
        <taxon>Pseudomonadota</taxon>
        <taxon>Alphaproteobacteria</taxon>
        <taxon>Rhodobacterales</taxon>
        <taxon>Paracoccaceae</taxon>
        <taxon>Planktomarina</taxon>
    </lineage>
</organism>
<proteinExistence type="predicted"/>
<gene>
    <name evidence="1" type="ORF">RCA23_c17120</name>
</gene>
<dbReference type="EMBL" id="CP003984">
    <property type="protein sequence ID" value="AII87247.1"/>
    <property type="molecule type" value="Genomic_DNA"/>
</dbReference>
<name>A0AAN0VIK0_9RHOB</name>
<dbReference type="AlphaFoldDB" id="A0AAN0VIK0"/>
<evidence type="ECO:0000313" key="2">
    <source>
        <dbReference type="Proteomes" id="UP000028680"/>
    </source>
</evidence>